<name>A0A089PYC9_9ENTR</name>
<feature type="transmembrane region" description="Helical" evidence="8">
    <location>
        <begin position="20"/>
        <end position="39"/>
    </location>
</feature>
<evidence type="ECO:0000313" key="9">
    <source>
        <dbReference type="EMBL" id="AIR03244.1"/>
    </source>
</evidence>
<dbReference type="AlphaFoldDB" id="A0A089PYC9"/>
<evidence type="ECO:0000256" key="2">
    <source>
        <dbReference type="ARBA" id="ARBA00005658"/>
    </source>
</evidence>
<proteinExistence type="inferred from homology"/>
<feature type="transmembrane region" description="Helical" evidence="8">
    <location>
        <begin position="409"/>
        <end position="435"/>
    </location>
</feature>
<evidence type="ECO:0000256" key="1">
    <source>
        <dbReference type="ARBA" id="ARBA00004651"/>
    </source>
</evidence>
<dbReference type="OrthoDB" id="9775735at2"/>
<dbReference type="Proteomes" id="UP000029481">
    <property type="component" value="Chromosome"/>
</dbReference>
<evidence type="ECO:0000256" key="3">
    <source>
        <dbReference type="ARBA" id="ARBA00022448"/>
    </source>
</evidence>
<feature type="transmembrane region" description="Helical" evidence="8">
    <location>
        <begin position="480"/>
        <end position="500"/>
    </location>
</feature>
<feature type="transmembrane region" description="Helical" evidence="8">
    <location>
        <begin position="353"/>
        <end position="371"/>
    </location>
</feature>
<evidence type="ECO:0000256" key="6">
    <source>
        <dbReference type="ARBA" id="ARBA00022989"/>
    </source>
</evidence>
<evidence type="ECO:0000256" key="8">
    <source>
        <dbReference type="SAM" id="Phobius"/>
    </source>
</evidence>
<dbReference type="PROSITE" id="PS01303">
    <property type="entry name" value="BCCT"/>
    <property type="match status" value="1"/>
</dbReference>
<keyword evidence="6 8" id="KW-1133">Transmembrane helix</keyword>
<feature type="transmembrane region" description="Helical" evidence="8">
    <location>
        <begin position="268"/>
        <end position="293"/>
    </location>
</feature>
<feature type="transmembrane region" description="Helical" evidence="8">
    <location>
        <begin position="146"/>
        <end position="169"/>
    </location>
</feature>
<keyword evidence="4" id="KW-1003">Cell membrane</keyword>
<organism evidence="9 10">
    <name type="scientific">Cedecea neteri</name>
    <dbReference type="NCBI Taxonomy" id="158822"/>
    <lineage>
        <taxon>Bacteria</taxon>
        <taxon>Pseudomonadati</taxon>
        <taxon>Pseudomonadota</taxon>
        <taxon>Gammaproteobacteria</taxon>
        <taxon>Enterobacterales</taxon>
        <taxon>Enterobacteriaceae</taxon>
        <taxon>Cedecea</taxon>
    </lineage>
</organism>
<keyword evidence="10" id="KW-1185">Reference proteome</keyword>
<reference evidence="9 10" key="1">
    <citation type="submission" date="2014-09" db="EMBL/GenBank/DDBJ databases">
        <title>Cedecea neteri SSMD04 Genome Sequencing.</title>
        <authorList>
            <person name="Tan J.-Y."/>
        </authorList>
    </citation>
    <scope>NUCLEOTIDE SEQUENCE [LARGE SCALE GENOMIC DNA]</scope>
    <source>
        <strain evidence="9 10">SSMD04</strain>
    </source>
</reference>
<feature type="transmembrane region" description="Helical" evidence="8">
    <location>
        <begin position="197"/>
        <end position="218"/>
    </location>
</feature>
<keyword evidence="7 8" id="KW-0472">Membrane</keyword>
<keyword evidence="5 8" id="KW-0812">Transmembrane</keyword>
<accession>A0A089PYC9</accession>
<feature type="transmembrane region" description="Helical" evidence="8">
    <location>
        <begin position="455"/>
        <end position="474"/>
    </location>
</feature>
<dbReference type="PANTHER" id="PTHR30047:SF7">
    <property type="entry name" value="HIGH-AFFINITY CHOLINE TRANSPORT PROTEIN"/>
    <property type="match status" value="1"/>
</dbReference>
<evidence type="ECO:0000256" key="7">
    <source>
        <dbReference type="ARBA" id="ARBA00023136"/>
    </source>
</evidence>
<dbReference type="InterPro" id="IPR000060">
    <property type="entry name" value="BCCT_transptr"/>
</dbReference>
<comment type="subcellular location">
    <subcellularLocation>
        <location evidence="1">Cell membrane</location>
        <topology evidence="1">Multi-pass membrane protein</topology>
    </subcellularLocation>
</comment>
<comment type="similarity">
    <text evidence="2">Belongs to the BCCT transporter (TC 2.A.15) family.</text>
</comment>
<dbReference type="RefSeq" id="WP_038472266.1">
    <property type="nucleotide sequence ID" value="NZ_CP009451.1"/>
</dbReference>
<dbReference type="GO" id="GO:0022857">
    <property type="term" value="F:transmembrane transporter activity"/>
    <property type="evidence" value="ECO:0007669"/>
    <property type="project" value="InterPro"/>
</dbReference>
<sequence>MTKPVTAPETSEKDKINPVVFYTSAGLILCFSLMTIFYSDFSANLISHTLNWVSSRFGWYYLLAATLYIVFVVFIACSRFGSIKLGPEQSKPEFSVLSWAAMLFAAGIGIDLMFFSVAEPVTQYMQPPEGAGQTIEAARQAMVWTLFHYGLTGWSMYALMGIALGYFSYRYNLPLTIRSALYPIFGKKINGPIGHTVDIAAVIGTIFGIATTLGIGVVQLNYGLNVLFDIPDSLGAKAALIVLSVVIATISVTSGVDKGIRILSELNVALALGLILFVLFMGNTEFLLNALVLNVGDYINRFMGMTLNSFAFDRPVEWMNNWTLFFWAWWVAWSPFVGLFLARISRGRTIREFVLGTLIIPFTFTLLWLSVFGNSALYEIIHGDGTFAQEAMAHPERGFYSLLAQYPGFTFSASVATITGLLFYVTSADSGALVLGNFTSKLKDINSDAPNWLRIFWSIAIGLLTMGMLMTNGISALQNMTVIMGLPFSFVIFFVMAGLYKSLKIEDYRRVSASRDTAPYMMTAQDRLGWKKRLSRLMNYPGTRYTQKMMDTVCYPAMEEVSQELELRGAKVELSVEPPLPDEKLGHLELRVHMGDEQNFVYQIWPQKYSVPGFTYRARSGKSTYYRLETFLLEGSQGNDLMDYSKEQVIIDILDQYERHLNFIHLHREAPGNSITFPNV</sequence>
<dbReference type="NCBIfam" id="TIGR00842">
    <property type="entry name" value="bcct"/>
    <property type="match status" value="1"/>
</dbReference>
<protein>
    <submittedName>
        <fullName evidence="9">Choline transporter</fullName>
    </submittedName>
</protein>
<dbReference type="NCBIfam" id="NF007399">
    <property type="entry name" value="PRK09928.1"/>
    <property type="match status" value="1"/>
</dbReference>
<dbReference type="KEGG" id="cnt:JT31_00955"/>
<feature type="transmembrane region" description="Helical" evidence="8">
    <location>
        <begin position="94"/>
        <end position="118"/>
    </location>
</feature>
<dbReference type="GO" id="GO:0005886">
    <property type="term" value="C:plasma membrane"/>
    <property type="evidence" value="ECO:0007669"/>
    <property type="project" value="UniProtKB-SubCell"/>
</dbReference>
<dbReference type="Pfam" id="PF02028">
    <property type="entry name" value="BCCT"/>
    <property type="match status" value="1"/>
</dbReference>
<gene>
    <name evidence="9" type="ORF">JT31_00955</name>
</gene>
<feature type="transmembrane region" description="Helical" evidence="8">
    <location>
        <begin position="322"/>
        <end position="341"/>
    </location>
</feature>
<dbReference type="PANTHER" id="PTHR30047">
    <property type="entry name" value="HIGH-AFFINITY CHOLINE TRANSPORT PROTEIN-RELATED"/>
    <property type="match status" value="1"/>
</dbReference>
<evidence type="ECO:0000256" key="4">
    <source>
        <dbReference type="ARBA" id="ARBA00022475"/>
    </source>
</evidence>
<dbReference type="InterPro" id="IPR018093">
    <property type="entry name" value="BCCT_CS"/>
</dbReference>
<evidence type="ECO:0000256" key="5">
    <source>
        <dbReference type="ARBA" id="ARBA00022692"/>
    </source>
</evidence>
<keyword evidence="3" id="KW-0813">Transport</keyword>
<dbReference type="EMBL" id="CP009451">
    <property type="protein sequence ID" value="AIR03244.1"/>
    <property type="molecule type" value="Genomic_DNA"/>
</dbReference>
<feature type="transmembrane region" description="Helical" evidence="8">
    <location>
        <begin position="59"/>
        <end position="82"/>
    </location>
</feature>
<evidence type="ECO:0000313" key="10">
    <source>
        <dbReference type="Proteomes" id="UP000029481"/>
    </source>
</evidence>
<feature type="transmembrane region" description="Helical" evidence="8">
    <location>
        <begin position="238"/>
        <end position="256"/>
    </location>
</feature>